<gene>
    <name evidence="1" type="ORF">CCAM_LOCUS21395</name>
</gene>
<name>A0A484LTX2_9ASTE</name>
<dbReference type="AlphaFoldDB" id="A0A484LTX2"/>
<dbReference type="EMBL" id="OOIL02002000">
    <property type="protein sequence ID" value="VFQ79619.1"/>
    <property type="molecule type" value="Genomic_DNA"/>
</dbReference>
<dbReference type="Proteomes" id="UP000595140">
    <property type="component" value="Unassembled WGS sequence"/>
</dbReference>
<protein>
    <submittedName>
        <fullName evidence="1">Uncharacterized protein</fullName>
    </submittedName>
</protein>
<evidence type="ECO:0000313" key="1">
    <source>
        <dbReference type="EMBL" id="VFQ79619.1"/>
    </source>
</evidence>
<reference evidence="1 2" key="1">
    <citation type="submission" date="2018-04" db="EMBL/GenBank/DDBJ databases">
        <authorList>
            <person name="Vogel A."/>
        </authorList>
    </citation>
    <scope>NUCLEOTIDE SEQUENCE [LARGE SCALE GENOMIC DNA]</scope>
</reference>
<keyword evidence="2" id="KW-1185">Reference proteome</keyword>
<sequence>MSAFDVPEVMAVTRNNICKNHCRVGLLQYIMRLCVKEKSETFMKLIKDNDEQLAIRAQLQQSPTYTMANLASVECPWT</sequence>
<organism evidence="1 2">
    <name type="scientific">Cuscuta campestris</name>
    <dbReference type="NCBI Taxonomy" id="132261"/>
    <lineage>
        <taxon>Eukaryota</taxon>
        <taxon>Viridiplantae</taxon>
        <taxon>Streptophyta</taxon>
        <taxon>Embryophyta</taxon>
        <taxon>Tracheophyta</taxon>
        <taxon>Spermatophyta</taxon>
        <taxon>Magnoliopsida</taxon>
        <taxon>eudicotyledons</taxon>
        <taxon>Gunneridae</taxon>
        <taxon>Pentapetalae</taxon>
        <taxon>asterids</taxon>
        <taxon>lamiids</taxon>
        <taxon>Solanales</taxon>
        <taxon>Convolvulaceae</taxon>
        <taxon>Cuscuteae</taxon>
        <taxon>Cuscuta</taxon>
        <taxon>Cuscuta subgen. Grammica</taxon>
        <taxon>Cuscuta sect. Cleistogrammica</taxon>
    </lineage>
</organism>
<proteinExistence type="predicted"/>
<accession>A0A484LTX2</accession>
<evidence type="ECO:0000313" key="2">
    <source>
        <dbReference type="Proteomes" id="UP000595140"/>
    </source>
</evidence>